<proteinExistence type="predicted"/>
<keyword evidence="1" id="KW-1133">Transmembrane helix</keyword>
<dbReference type="AlphaFoldDB" id="A0A9C7LBW2"/>
<evidence type="ECO:0000313" key="3">
    <source>
        <dbReference type="Proteomes" id="UP000789845"/>
    </source>
</evidence>
<reference evidence="2" key="1">
    <citation type="submission" date="2021-10" db="EMBL/GenBank/DDBJ databases">
        <authorList>
            <person name="Criscuolo A."/>
        </authorList>
    </citation>
    <scope>NUCLEOTIDE SEQUENCE</scope>
    <source>
        <strain evidence="2">CIP111885</strain>
    </source>
</reference>
<protein>
    <submittedName>
        <fullName evidence="2">Uncharacterized protein</fullName>
    </submittedName>
</protein>
<keyword evidence="1" id="KW-0472">Membrane</keyword>
<name>A0A9C7LBW2_9BACI</name>
<evidence type="ECO:0000256" key="1">
    <source>
        <dbReference type="SAM" id="Phobius"/>
    </source>
</evidence>
<accession>A0A9C7LBW2</accession>
<keyword evidence="3" id="KW-1185">Reference proteome</keyword>
<keyword evidence="1" id="KW-0812">Transmembrane</keyword>
<dbReference type="EMBL" id="CAKJTG010000024">
    <property type="protein sequence ID" value="CAG9609857.1"/>
    <property type="molecule type" value="Genomic_DNA"/>
</dbReference>
<gene>
    <name evidence="2" type="ORF">NEOCIP111885_03600</name>
</gene>
<feature type="transmembrane region" description="Helical" evidence="1">
    <location>
        <begin position="103"/>
        <end position="128"/>
    </location>
</feature>
<sequence length="129" mass="14862">MCSPFHFIEQQAFEMSEKIRKETIYKFVNVEVSESSNLESQKSYAHSNGYEYNSQPRAGYITKVILVDEKGALFPVEPSMDGLRFAKGEISYKEYNKRQKKETINLVSVFFVAVGLIGLVMLTVKWYLV</sequence>
<evidence type="ECO:0000313" key="2">
    <source>
        <dbReference type="EMBL" id="CAG9609857.1"/>
    </source>
</evidence>
<dbReference type="Proteomes" id="UP000789845">
    <property type="component" value="Unassembled WGS sequence"/>
</dbReference>
<comment type="caution">
    <text evidence="2">The sequence shown here is derived from an EMBL/GenBank/DDBJ whole genome shotgun (WGS) entry which is preliminary data.</text>
</comment>
<organism evidence="2 3">
    <name type="scientific">Pseudoneobacillus rhizosphaerae</name>
    <dbReference type="NCBI Taxonomy" id="2880968"/>
    <lineage>
        <taxon>Bacteria</taxon>
        <taxon>Bacillati</taxon>
        <taxon>Bacillota</taxon>
        <taxon>Bacilli</taxon>
        <taxon>Bacillales</taxon>
        <taxon>Bacillaceae</taxon>
        <taxon>Pseudoneobacillus</taxon>
    </lineage>
</organism>